<dbReference type="Pfam" id="PF25601">
    <property type="entry name" value="AAA_lid_14"/>
    <property type="match status" value="1"/>
</dbReference>
<evidence type="ECO:0000256" key="1">
    <source>
        <dbReference type="ARBA" id="ARBA00022741"/>
    </source>
</evidence>
<proteinExistence type="predicted"/>
<keyword evidence="1" id="KW-0547">Nucleotide-binding</keyword>
<dbReference type="SUPFAM" id="SSF52540">
    <property type="entry name" value="P-loop containing nucleoside triphosphate hydrolases"/>
    <property type="match status" value="1"/>
</dbReference>
<dbReference type="Pfam" id="PF00158">
    <property type="entry name" value="Sigma54_activat"/>
    <property type="match status" value="1"/>
</dbReference>
<feature type="domain" description="Sigma-54 factor interaction" evidence="5">
    <location>
        <begin position="200"/>
        <end position="427"/>
    </location>
</feature>
<dbReference type="PANTHER" id="PTHR32071">
    <property type="entry name" value="TRANSCRIPTIONAL REGULATORY PROTEIN"/>
    <property type="match status" value="1"/>
</dbReference>
<evidence type="ECO:0000256" key="3">
    <source>
        <dbReference type="ARBA" id="ARBA00023015"/>
    </source>
</evidence>
<evidence type="ECO:0000256" key="2">
    <source>
        <dbReference type="ARBA" id="ARBA00022840"/>
    </source>
</evidence>
<dbReference type="EMBL" id="CP042467">
    <property type="protein sequence ID" value="QED27655.1"/>
    <property type="molecule type" value="Genomic_DNA"/>
</dbReference>
<keyword evidence="4" id="KW-0804">Transcription</keyword>
<dbReference type="GO" id="GO:0005524">
    <property type="term" value="F:ATP binding"/>
    <property type="evidence" value="ECO:0007669"/>
    <property type="project" value="UniProtKB-KW"/>
</dbReference>
<dbReference type="PANTHER" id="PTHR32071:SF14">
    <property type="entry name" value="TRANSCRIPTIONAL REGULATORY PROTEIN RTCR"/>
    <property type="match status" value="1"/>
</dbReference>
<evidence type="ECO:0000313" key="6">
    <source>
        <dbReference type="EMBL" id="QED27655.1"/>
    </source>
</evidence>
<dbReference type="KEGG" id="bbae:FRD01_10495"/>
<dbReference type="Gene3D" id="3.40.50.300">
    <property type="entry name" value="P-loop containing nucleotide triphosphate hydrolases"/>
    <property type="match status" value="1"/>
</dbReference>
<accession>A0A5B8XQ60</accession>
<dbReference type="InterPro" id="IPR002078">
    <property type="entry name" value="Sigma_54_int"/>
</dbReference>
<keyword evidence="3" id="KW-0805">Transcription regulation</keyword>
<evidence type="ECO:0000313" key="7">
    <source>
        <dbReference type="Proteomes" id="UP000321595"/>
    </source>
</evidence>
<dbReference type="PROSITE" id="PS00688">
    <property type="entry name" value="SIGMA54_INTERACT_3"/>
    <property type="match status" value="1"/>
</dbReference>
<gene>
    <name evidence="6" type="ORF">FRD01_10495</name>
</gene>
<name>A0A5B8XQ60_9DELT</name>
<keyword evidence="7" id="KW-1185">Reference proteome</keyword>
<dbReference type="CDD" id="cd00009">
    <property type="entry name" value="AAA"/>
    <property type="match status" value="1"/>
</dbReference>
<dbReference type="SMART" id="SM00382">
    <property type="entry name" value="AAA"/>
    <property type="match status" value="1"/>
</dbReference>
<dbReference type="OrthoDB" id="5488837at2"/>
<dbReference type="InterPro" id="IPR058031">
    <property type="entry name" value="AAA_lid_NorR"/>
</dbReference>
<dbReference type="PROSITE" id="PS50045">
    <property type="entry name" value="SIGMA54_INTERACT_4"/>
    <property type="match status" value="1"/>
</dbReference>
<dbReference type="RefSeq" id="WP_146959384.1">
    <property type="nucleotide sequence ID" value="NZ_CP042467.1"/>
</dbReference>
<protein>
    <submittedName>
        <fullName evidence="6">Sigma-54-dependent Fis family transcriptional regulator</fullName>
    </submittedName>
</protein>
<dbReference type="InterPro" id="IPR003593">
    <property type="entry name" value="AAA+_ATPase"/>
</dbReference>
<dbReference type="InterPro" id="IPR025944">
    <property type="entry name" value="Sigma_54_int_dom_CS"/>
</dbReference>
<dbReference type="Proteomes" id="UP000321595">
    <property type="component" value="Chromosome"/>
</dbReference>
<keyword evidence="2" id="KW-0067">ATP-binding</keyword>
<dbReference type="InterPro" id="IPR027417">
    <property type="entry name" value="P-loop_NTPase"/>
</dbReference>
<reference evidence="6 7" key="1">
    <citation type="submission" date="2019-08" db="EMBL/GenBank/DDBJ databases">
        <authorList>
            <person name="Liang Q."/>
        </authorList>
    </citation>
    <scope>NUCLEOTIDE SEQUENCE [LARGE SCALE GENOMIC DNA]</scope>
    <source>
        <strain evidence="6 7">V1718</strain>
    </source>
</reference>
<organism evidence="6 7">
    <name type="scientific">Microvenator marinus</name>
    <dbReference type="NCBI Taxonomy" id="2600177"/>
    <lineage>
        <taxon>Bacteria</taxon>
        <taxon>Deltaproteobacteria</taxon>
        <taxon>Bradymonadales</taxon>
        <taxon>Microvenatoraceae</taxon>
        <taxon>Microvenator</taxon>
    </lineage>
</organism>
<dbReference type="GO" id="GO:0006355">
    <property type="term" value="P:regulation of DNA-templated transcription"/>
    <property type="evidence" value="ECO:0007669"/>
    <property type="project" value="InterPro"/>
</dbReference>
<sequence>MKRVIRKIRELQGFDARGKVLLKTCLAVAQNCLEGSDWPHGQVCSADIHLRNERGYTGALHQPISRSHDGVSLATTAGLWRWVEDFNEPIGLDADLHQAYLTFEDDGSERINTHDGIEVSASLSKVFEHGVTHVFLAPLNGHNGSLEGMLSIFFEAPDAMNTRFIWDELAYELSLLLELVTPYLISSQASAQLVEPDEYLPVIGPSMQRRIQVAQHFAVTEEILLIGGPTGAGKSRLAKWCHLQSPRKDGPFEVLDLMSVPPEMQMAELVGWQKGAFTGAMQDNPGALGRARGGTLFVDEIDKLSRETQAGLLRIFEEKMYRPLGFRGGAQEADVRFIIGTNVDLKEQVAKGAFRDDLYWRINVLTVEIPALIERTDELRDWVDFMVDQETRGRDVQLTEGAFRRLAVQRWPGNLRQLHNVIRRTMALAGIGARGDYVVIEEFHVEQALAREDSSYDERLGYILLRAAKVIAQQIKISNQHEPGSLPLEAVDALRALVLLELRQEFDVGEIYCLLGKESLVKNRNHQRTYSRELESLKLLAQHSPELQSILDSLS</sequence>
<dbReference type="AlphaFoldDB" id="A0A5B8XQ60"/>
<evidence type="ECO:0000259" key="5">
    <source>
        <dbReference type="PROSITE" id="PS50045"/>
    </source>
</evidence>
<dbReference type="Gene3D" id="1.10.8.60">
    <property type="match status" value="1"/>
</dbReference>
<evidence type="ECO:0000256" key="4">
    <source>
        <dbReference type="ARBA" id="ARBA00023163"/>
    </source>
</evidence>